<name>A0A8I1W7Y5_PLESH</name>
<evidence type="ECO:0000256" key="4">
    <source>
        <dbReference type="ARBA" id="ARBA00023315"/>
    </source>
</evidence>
<evidence type="ECO:0000313" key="8">
    <source>
        <dbReference type="Proteomes" id="UP000664658"/>
    </source>
</evidence>
<protein>
    <recommendedName>
        <fullName evidence="5">Acetyltransferase</fullName>
        <ecNumber evidence="5">2.3.1.-</ecNumber>
    </recommendedName>
</protein>
<dbReference type="FunFam" id="2.160.10.10:FF:000008">
    <property type="entry name" value="Maltose O-acetyltransferase"/>
    <property type="match status" value="1"/>
</dbReference>
<dbReference type="GO" id="GO:0008870">
    <property type="term" value="F:galactoside O-acetyltransferase activity"/>
    <property type="evidence" value="ECO:0007669"/>
    <property type="project" value="TreeGrafter"/>
</dbReference>
<dbReference type="AlphaFoldDB" id="A0A8I1W7Y5"/>
<accession>A0A8I1W7Y5</accession>
<dbReference type="EC" id="2.3.1.-" evidence="5"/>
<evidence type="ECO:0000256" key="3">
    <source>
        <dbReference type="ARBA" id="ARBA00022737"/>
    </source>
</evidence>
<dbReference type="EMBL" id="JAFNAA010000020">
    <property type="protein sequence ID" value="MBO1109529.1"/>
    <property type="molecule type" value="Genomic_DNA"/>
</dbReference>
<evidence type="ECO:0000256" key="2">
    <source>
        <dbReference type="ARBA" id="ARBA00022679"/>
    </source>
</evidence>
<comment type="caution">
    <text evidence="7">The sequence shown here is derived from an EMBL/GenBank/DDBJ whole genome shotgun (WGS) entry which is preliminary data.</text>
</comment>
<feature type="domain" description="Maltose/galactoside acetyltransferase" evidence="6">
    <location>
        <begin position="5"/>
        <end position="59"/>
    </location>
</feature>
<comment type="similarity">
    <text evidence="1 5">Belongs to the transferase hexapeptide repeat family.</text>
</comment>
<evidence type="ECO:0000256" key="1">
    <source>
        <dbReference type="ARBA" id="ARBA00007274"/>
    </source>
</evidence>
<dbReference type="Gene3D" id="2.160.10.10">
    <property type="entry name" value="Hexapeptide repeat proteins"/>
    <property type="match status" value="1"/>
</dbReference>
<keyword evidence="4 5" id="KW-0012">Acyltransferase</keyword>
<evidence type="ECO:0000313" key="7">
    <source>
        <dbReference type="EMBL" id="MBO1109529.1"/>
    </source>
</evidence>
<dbReference type="InterPro" id="IPR024688">
    <property type="entry name" value="Mac_dom"/>
</dbReference>
<dbReference type="InterPro" id="IPR039369">
    <property type="entry name" value="LacA-like"/>
</dbReference>
<sequence length="189" mass="20646">MNREWQNMLAGELYDPADPLLVERRAQARALTFAFNQCPPSEHTEKVRLLKSLFGSCGEQIHIEPSFQCDYGCNIHVGENFYANYHCVILDVTEVRMGNNCMLGPQVGIYTATHPLDPDERNRGRELGKAVTVGDNCWIGGHAVINPGVTLGNNVVVASGAVVTKSFPDNVVIAGNPARVIKTLTPKAN</sequence>
<dbReference type="SMART" id="SM01266">
    <property type="entry name" value="Mac"/>
    <property type="match status" value="1"/>
</dbReference>
<evidence type="ECO:0000259" key="6">
    <source>
        <dbReference type="SMART" id="SM01266"/>
    </source>
</evidence>
<keyword evidence="3" id="KW-0677">Repeat</keyword>
<reference evidence="7" key="1">
    <citation type="submission" date="2021-03" db="EMBL/GenBank/DDBJ databases">
        <title>Plesiomonas shigelloides zfcc0051, isolated from zebrafish feces.</title>
        <authorList>
            <person name="Vanderhoek Z."/>
            <person name="Gaulke C."/>
        </authorList>
    </citation>
    <scope>NUCLEOTIDE SEQUENCE</scope>
    <source>
        <strain evidence="7">Zfcc0051</strain>
    </source>
</reference>
<dbReference type="PANTHER" id="PTHR43017">
    <property type="entry name" value="GALACTOSIDE O-ACETYLTRANSFERASE"/>
    <property type="match status" value="1"/>
</dbReference>
<gene>
    <name evidence="7" type="ORF">J2R62_15180</name>
</gene>
<dbReference type="RefSeq" id="WP_207542603.1">
    <property type="nucleotide sequence ID" value="NZ_JAFNAA010000020.1"/>
</dbReference>
<organism evidence="7 8">
    <name type="scientific">Plesiomonas shigelloides</name>
    <name type="common">Aeromonas shigelloides</name>
    <dbReference type="NCBI Taxonomy" id="703"/>
    <lineage>
        <taxon>Bacteria</taxon>
        <taxon>Pseudomonadati</taxon>
        <taxon>Pseudomonadota</taxon>
        <taxon>Gammaproteobacteria</taxon>
        <taxon>Enterobacterales</taxon>
        <taxon>Enterobacteriaceae</taxon>
        <taxon>Plesiomonas</taxon>
    </lineage>
</organism>
<evidence type="ECO:0000256" key="5">
    <source>
        <dbReference type="RuleBase" id="RU367021"/>
    </source>
</evidence>
<dbReference type="SUPFAM" id="SSF51161">
    <property type="entry name" value="Trimeric LpxA-like enzymes"/>
    <property type="match status" value="1"/>
</dbReference>
<dbReference type="CDD" id="cd03357">
    <property type="entry name" value="LbH_MAT_GAT"/>
    <property type="match status" value="1"/>
</dbReference>
<proteinExistence type="inferred from homology"/>
<keyword evidence="2 5" id="KW-0808">Transferase</keyword>
<dbReference type="InterPro" id="IPR011004">
    <property type="entry name" value="Trimer_LpxA-like_sf"/>
</dbReference>
<dbReference type="Proteomes" id="UP000664658">
    <property type="component" value="Unassembled WGS sequence"/>
</dbReference>
<dbReference type="PANTHER" id="PTHR43017:SF1">
    <property type="entry name" value="ACETYLTRANSFERASE YJL218W-RELATED"/>
    <property type="match status" value="1"/>
</dbReference>
<dbReference type="Pfam" id="PF12464">
    <property type="entry name" value="Mac"/>
    <property type="match status" value="1"/>
</dbReference>
<dbReference type="Pfam" id="PF00132">
    <property type="entry name" value="Hexapep"/>
    <property type="match status" value="1"/>
</dbReference>
<dbReference type="InterPro" id="IPR001451">
    <property type="entry name" value="Hexapep"/>
</dbReference>